<dbReference type="AlphaFoldDB" id="A0A8T1VI14"/>
<gene>
    <name evidence="1" type="ORF">PHYPSEUDO_006903</name>
</gene>
<proteinExistence type="predicted"/>
<evidence type="ECO:0000313" key="1">
    <source>
        <dbReference type="EMBL" id="KAG7380721.1"/>
    </source>
</evidence>
<evidence type="ECO:0000313" key="2">
    <source>
        <dbReference type="Proteomes" id="UP000694044"/>
    </source>
</evidence>
<dbReference type="OrthoDB" id="152136at2759"/>
<reference evidence="1" key="1">
    <citation type="submission" date="2021-02" db="EMBL/GenBank/DDBJ databases">
        <authorList>
            <person name="Palmer J.M."/>
        </authorList>
    </citation>
    <scope>NUCLEOTIDE SEQUENCE</scope>
    <source>
        <strain evidence="1">SCRP734</strain>
    </source>
</reference>
<sequence length="248" mass="27778">METSATAGSVFSLYQEGLASDQVLQLCFLRRRAPRRLRLERTYIEDEFVLPRPELKIASLLPSVDIPLDQLVASASPSSRTLSRESASPLSDTATDVVRESARRHFSQPRQAAVEDVRLWSALVESDWLQIHGSHDDTMMGLTAAAQVPDIGDVCWVLEQCPSDAFVSFVWDHLLLSLLGQCVGSNTSTHHRLFILLARHRSLASLSPKDFRAKVRARNLRQVDDAFGAQAELALVALYRRRRGDRFP</sequence>
<organism evidence="1 2">
    <name type="scientific">Phytophthora pseudosyringae</name>
    <dbReference type="NCBI Taxonomy" id="221518"/>
    <lineage>
        <taxon>Eukaryota</taxon>
        <taxon>Sar</taxon>
        <taxon>Stramenopiles</taxon>
        <taxon>Oomycota</taxon>
        <taxon>Peronosporomycetes</taxon>
        <taxon>Peronosporales</taxon>
        <taxon>Peronosporaceae</taxon>
        <taxon>Phytophthora</taxon>
    </lineage>
</organism>
<dbReference type="Proteomes" id="UP000694044">
    <property type="component" value="Unassembled WGS sequence"/>
</dbReference>
<protein>
    <submittedName>
        <fullName evidence="1">Uncharacterized protein</fullName>
    </submittedName>
</protein>
<name>A0A8T1VI14_9STRA</name>
<accession>A0A8T1VI14</accession>
<keyword evidence="2" id="KW-1185">Reference proteome</keyword>
<dbReference type="EMBL" id="JAGDFM010000280">
    <property type="protein sequence ID" value="KAG7380721.1"/>
    <property type="molecule type" value="Genomic_DNA"/>
</dbReference>
<comment type="caution">
    <text evidence="1">The sequence shown here is derived from an EMBL/GenBank/DDBJ whole genome shotgun (WGS) entry which is preliminary data.</text>
</comment>